<keyword evidence="11" id="KW-1185">Reference proteome</keyword>
<dbReference type="PANTHER" id="PTHR21299:SF1">
    <property type="entry name" value="PANTOATE--BETA-ALANINE LIGASE"/>
    <property type="match status" value="1"/>
</dbReference>
<comment type="caution">
    <text evidence="8">Lacks conserved residue(s) required for the propagation of feature annotation.</text>
</comment>
<feature type="binding site" evidence="8">
    <location>
        <position position="176"/>
    </location>
    <ligand>
        <name>(R)-pantoate</name>
        <dbReference type="ChEBI" id="CHEBI:15980"/>
    </ligand>
</feature>
<evidence type="ECO:0000256" key="8">
    <source>
        <dbReference type="HAMAP-Rule" id="MF_00158"/>
    </source>
</evidence>
<feature type="active site" description="Proton donor" evidence="8">
    <location>
        <position position="46"/>
    </location>
</feature>
<dbReference type="GO" id="GO:0015940">
    <property type="term" value="P:pantothenate biosynthetic process"/>
    <property type="evidence" value="ECO:0007669"/>
    <property type="project" value="UniProtKB-UniRule"/>
</dbReference>
<comment type="catalytic activity">
    <reaction evidence="7 8">
        <text>(R)-pantoate + beta-alanine + ATP = (R)-pantothenate + AMP + diphosphate + H(+)</text>
        <dbReference type="Rhea" id="RHEA:10912"/>
        <dbReference type="ChEBI" id="CHEBI:15378"/>
        <dbReference type="ChEBI" id="CHEBI:15980"/>
        <dbReference type="ChEBI" id="CHEBI:29032"/>
        <dbReference type="ChEBI" id="CHEBI:30616"/>
        <dbReference type="ChEBI" id="CHEBI:33019"/>
        <dbReference type="ChEBI" id="CHEBI:57966"/>
        <dbReference type="ChEBI" id="CHEBI:456215"/>
        <dbReference type="EC" id="6.3.2.1"/>
    </reaction>
</comment>
<dbReference type="GO" id="GO:0005524">
    <property type="term" value="F:ATP binding"/>
    <property type="evidence" value="ECO:0007669"/>
    <property type="project" value="UniProtKB-KW"/>
</dbReference>
<evidence type="ECO:0000256" key="4">
    <source>
        <dbReference type="ARBA" id="ARBA00022655"/>
    </source>
</evidence>
<keyword evidence="6 8" id="KW-0067">ATP-binding</keyword>
<feature type="binding site" evidence="8">
    <location>
        <begin position="39"/>
        <end position="46"/>
    </location>
    <ligand>
        <name>ATP</name>
        <dbReference type="ChEBI" id="CHEBI:30616"/>
    </ligand>
</feature>
<dbReference type="PANTHER" id="PTHR21299">
    <property type="entry name" value="CYTIDYLATE KINASE/PANTOATE-BETA-ALANINE LIGASE"/>
    <property type="match status" value="1"/>
</dbReference>
<dbReference type="GO" id="GO:0005829">
    <property type="term" value="C:cytosol"/>
    <property type="evidence" value="ECO:0007669"/>
    <property type="project" value="TreeGrafter"/>
</dbReference>
<dbReference type="HAMAP" id="MF_00158">
    <property type="entry name" value="PanC"/>
    <property type="match status" value="1"/>
</dbReference>
<gene>
    <name evidence="8 10" type="primary">panC</name>
    <name evidence="10" type="ORF">NCTC11636_01232</name>
</gene>
<dbReference type="NCBIfam" id="TIGR00018">
    <property type="entry name" value="panC"/>
    <property type="match status" value="1"/>
</dbReference>
<feature type="binding site" evidence="8">
    <location>
        <position position="73"/>
    </location>
    <ligand>
        <name>beta-alanine</name>
        <dbReference type="ChEBI" id="CHEBI:57966"/>
    </ligand>
</feature>
<dbReference type="EMBL" id="LR134350">
    <property type="protein sequence ID" value="VEG27915.1"/>
    <property type="molecule type" value="Genomic_DNA"/>
</dbReference>
<proteinExistence type="inferred from homology"/>
<dbReference type="Proteomes" id="UP000266895">
    <property type="component" value="Chromosome"/>
</dbReference>
<keyword evidence="4 8" id="KW-0566">Pantothenate biosynthesis</keyword>
<reference evidence="10 11" key="1">
    <citation type="submission" date="2018-12" db="EMBL/GenBank/DDBJ databases">
        <authorList>
            <consortium name="Pathogen Informatics"/>
        </authorList>
    </citation>
    <scope>NUCLEOTIDE SEQUENCE [LARGE SCALE GENOMIC DNA]</scope>
    <source>
        <strain evidence="10 11">NCTC11636</strain>
    </source>
</reference>
<comment type="miscellaneous">
    <text evidence="8">The reaction proceeds by a bi uni uni bi ping pong mechanism.</text>
</comment>
<evidence type="ECO:0000313" key="11">
    <source>
        <dbReference type="Proteomes" id="UP000266895"/>
    </source>
</evidence>
<feature type="region of interest" description="Disordered" evidence="9">
    <location>
        <begin position="300"/>
        <end position="354"/>
    </location>
</feature>
<evidence type="ECO:0000256" key="7">
    <source>
        <dbReference type="ARBA" id="ARBA00048258"/>
    </source>
</evidence>
<dbReference type="OrthoDB" id="9773087at2"/>
<evidence type="ECO:0000256" key="1">
    <source>
        <dbReference type="ARBA" id="ARBA00004990"/>
    </source>
</evidence>
<evidence type="ECO:0000256" key="5">
    <source>
        <dbReference type="ARBA" id="ARBA00022741"/>
    </source>
</evidence>
<comment type="pathway">
    <text evidence="1 8">Cofactor biosynthesis; (R)-pantothenate biosynthesis; (R)-pantothenate from (R)-pantoate and beta-alanine: step 1/1.</text>
</comment>
<dbReference type="InterPro" id="IPR003721">
    <property type="entry name" value="Pantoate_ligase"/>
</dbReference>
<keyword evidence="8" id="KW-0963">Cytoplasm</keyword>
<accession>A0A3S4SMP7</accession>
<name>A0A3S4SMP7_9ACTO</name>
<protein>
    <recommendedName>
        <fullName evidence="8">Pantothenate synthetase</fullName>
        <shortName evidence="8">PS</shortName>
        <ecNumber evidence="8">6.3.2.1</ecNumber>
    </recommendedName>
    <alternativeName>
        <fullName evidence="8">Pantoate--beta-alanine ligase</fullName>
    </alternativeName>
    <alternativeName>
        <fullName evidence="8">Pantoate-activating enzyme</fullName>
    </alternativeName>
</protein>
<keyword evidence="5 8" id="KW-0547">Nucleotide-binding</keyword>
<dbReference type="InterPro" id="IPR014729">
    <property type="entry name" value="Rossmann-like_a/b/a_fold"/>
</dbReference>
<dbReference type="InterPro" id="IPR042176">
    <property type="entry name" value="Pantoate_ligase_C"/>
</dbReference>
<dbReference type="AlphaFoldDB" id="A0A3S4SMP7"/>
<dbReference type="RefSeq" id="WP_126382345.1">
    <property type="nucleotide sequence ID" value="NZ_LR134350.1"/>
</dbReference>
<dbReference type="Pfam" id="PF02569">
    <property type="entry name" value="Pantoate_ligase"/>
    <property type="match status" value="1"/>
</dbReference>
<dbReference type="GO" id="GO:0004592">
    <property type="term" value="F:pantoate-beta-alanine ligase activity"/>
    <property type="evidence" value="ECO:0007669"/>
    <property type="project" value="UniProtKB-UniRule"/>
</dbReference>
<dbReference type="UniPathway" id="UPA00028">
    <property type="reaction ID" value="UER00005"/>
</dbReference>
<dbReference type="Gene3D" id="3.40.50.620">
    <property type="entry name" value="HUPs"/>
    <property type="match status" value="1"/>
</dbReference>
<dbReference type="SUPFAM" id="SSF52374">
    <property type="entry name" value="Nucleotidylyl transferase"/>
    <property type="match status" value="1"/>
</dbReference>
<evidence type="ECO:0000313" key="10">
    <source>
        <dbReference type="EMBL" id="VEG27915.1"/>
    </source>
</evidence>
<feature type="binding site" evidence="8">
    <location>
        <begin position="207"/>
        <end position="210"/>
    </location>
    <ligand>
        <name>ATP</name>
        <dbReference type="ChEBI" id="CHEBI:30616"/>
    </ligand>
</feature>
<feature type="compositionally biased region" description="Low complexity" evidence="9">
    <location>
        <begin position="336"/>
        <end position="347"/>
    </location>
</feature>
<comment type="subunit">
    <text evidence="8">Homodimer.</text>
</comment>
<dbReference type="KEGG" id="ahw:NCTC11636_01232"/>
<comment type="subcellular location">
    <subcellularLocation>
        <location evidence="8">Cytoplasm</location>
    </subcellularLocation>
</comment>
<keyword evidence="3 8" id="KW-0436">Ligase</keyword>
<dbReference type="EC" id="6.3.2.1" evidence="8"/>
<organism evidence="10 11">
    <name type="scientific">Actinomyces howellii</name>
    <dbReference type="NCBI Taxonomy" id="52771"/>
    <lineage>
        <taxon>Bacteria</taxon>
        <taxon>Bacillati</taxon>
        <taxon>Actinomycetota</taxon>
        <taxon>Actinomycetes</taxon>
        <taxon>Actinomycetales</taxon>
        <taxon>Actinomycetaceae</taxon>
        <taxon>Actinomyces</taxon>
    </lineage>
</organism>
<evidence type="ECO:0000256" key="2">
    <source>
        <dbReference type="ARBA" id="ARBA00009256"/>
    </source>
</evidence>
<evidence type="ECO:0000256" key="3">
    <source>
        <dbReference type="ARBA" id="ARBA00022598"/>
    </source>
</evidence>
<feature type="compositionally biased region" description="Low complexity" evidence="9">
    <location>
        <begin position="302"/>
        <end position="319"/>
    </location>
</feature>
<evidence type="ECO:0000256" key="6">
    <source>
        <dbReference type="ARBA" id="ARBA00022840"/>
    </source>
</evidence>
<dbReference type="Gene3D" id="3.30.1300.10">
    <property type="entry name" value="Pantoate-beta-alanine ligase, C-terminal domain"/>
    <property type="match status" value="1"/>
</dbReference>
<evidence type="ECO:0000256" key="9">
    <source>
        <dbReference type="SAM" id="MobiDB-lite"/>
    </source>
</evidence>
<sequence>MSVEPDTTAGPTIALTRTRAELEAALAGDRAPRAVVMTMGALHDGHLDLVAEAARLVGQYGTVVVTIFVNPLQFAAGEDLEAYPRTLEADVQALAGALAGTDGAGRVGRLLVFAPTPEVVYPDGEPSVRIDPGPMARVLEGAVRPTHFAGVCQVVLTLLHLTGPRWALFGRKDAQQLAIVRAMVRDLAVPVEIVPVDIRREDDGLAMSSRNAYLSPAERGQALALSRSLAAGARAARQGAGAAAVREAALEVLASAPGVAVDYAAVVDPDTFVDLAGSGLGLPAAPVPVALAPAAPDPAPVAPGAVDTGAAAPGAGEPECSGTSPRTAPENPTRQAGAAGVSVRAGAIGPGKQSAPGRALLAVAARVGTTRLIDNVLLDLPR</sequence>
<comment type="similarity">
    <text evidence="2 8">Belongs to the pantothenate synthetase family.</text>
</comment>
<feature type="binding site" evidence="8">
    <location>
        <begin position="170"/>
        <end position="173"/>
    </location>
    <ligand>
        <name>ATP</name>
        <dbReference type="ChEBI" id="CHEBI:30616"/>
    </ligand>
</feature>
<comment type="function">
    <text evidence="8">Catalyzes the condensation of pantoate with beta-alanine in an ATP-dependent reaction via a pantoyl-adenylate intermediate.</text>
</comment>
<feature type="binding site" evidence="8">
    <location>
        <position position="73"/>
    </location>
    <ligand>
        <name>(R)-pantoate</name>
        <dbReference type="ChEBI" id="CHEBI:15980"/>
    </ligand>
</feature>
<feature type="compositionally biased region" description="Polar residues" evidence="9">
    <location>
        <begin position="321"/>
        <end position="334"/>
    </location>
</feature>